<dbReference type="EMBL" id="MU827779">
    <property type="protein sequence ID" value="KAJ7339688.1"/>
    <property type="molecule type" value="Genomic_DNA"/>
</dbReference>
<name>A0A9W9YFU8_9CNID</name>
<organism evidence="2 3">
    <name type="scientific">Desmophyllum pertusum</name>
    <dbReference type="NCBI Taxonomy" id="174260"/>
    <lineage>
        <taxon>Eukaryota</taxon>
        <taxon>Metazoa</taxon>
        <taxon>Cnidaria</taxon>
        <taxon>Anthozoa</taxon>
        <taxon>Hexacorallia</taxon>
        <taxon>Scleractinia</taxon>
        <taxon>Caryophylliina</taxon>
        <taxon>Caryophylliidae</taxon>
        <taxon>Desmophyllum</taxon>
    </lineage>
</organism>
<comment type="caution">
    <text evidence="2">The sequence shown here is derived from an EMBL/GenBank/DDBJ whole genome shotgun (WGS) entry which is preliminary data.</text>
</comment>
<accession>A0A9W9YFU8</accession>
<evidence type="ECO:0000259" key="1">
    <source>
        <dbReference type="Pfam" id="PF02191"/>
    </source>
</evidence>
<dbReference type="Pfam" id="PF02191">
    <property type="entry name" value="OLF"/>
    <property type="match status" value="1"/>
</dbReference>
<gene>
    <name evidence="2" type="ORF">OS493_006102</name>
</gene>
<evidence type="ECO:0000313" key="3">
    <source>
        <dbReference type="Proteomes" id="UP001163046"/>
    </source>
</evidence>
<reference evidence="2" key="1">
    <citation type="submission" date="2023-01" db="EMBL/GenBank/DDBJ databases">
        <title>Genome assembly of the deep-sea coral Lophelia pertusa.</title>
        <authorList>
            <person name="Herrera S."/>
            <person name="Cordes E."/>
        </authorList>
    </citation>
    <scope>NUCLEOTIDE SEQUENCE</scope>
    <source>
        <strain evidence="2">USNM1676648</strain>
        <tissue evidence="2">Polyp</tissue>
    </source>
</reference>
<keyword evidence="3" id="KW-1185">Reference proteome</keyword>
<dbReference type="AlphaFoldDB" id="A0A9W9YFU8"/>
<proteinExistence type="predicted"/>
<dbReference type="OrthoDB" id="8626508at2759"/>
<dbReference type="InterPro" id="IPR003112">
    <property type="entry name" value="Olfac-like_dom"/>
</dbReference>
<dbReference type="Proteomes" id="UP001163046">
    <property type="component" value="Unassembled WGS sequence"/>
</dbReference>
<protein>
    <recommendedName>
        <fullName evidence="1">Olfactomedin-like domain-containing protein</fullName>
    </recommendedName>
</protein>
<evidence type="ECO:0000313" key="2">
    <source>
        <dbReference type="EMBL" id="KAJ7339688.1"/>
    </source>
</evidence>
<sequence>MKHMKQRLAMPFVACGVIYCIDYHNGNPTTQSTLLTIPMTGKQWTPQHTVHKPVRLQLQMVDYNPREKVLYACEPGEAF</sequence>
<feature type="domain" description="Olfactomedin-like" evidence="1">
    <location>
        <begin position="4"/>
        <end position="76"/>
    </location>
</feature>